<reference evidence="11 12" key="1">
    <citation type="submission" date="2016-09" db="EMBL/GenBank/DDBJ databases">
        <title>Draft genome sequence for the type strain of Desulfuribacillus alkaliarsenatis AHT28, an obligately anaerobic, sulfidogenic bacterium isolated from Russian soda lake sediments.</title>
        <authorList>
            <person name="Abin C.A."/>
            <person name="Hollibaugh J.T."/>
        </authorList>
    </citation>
    <scope>NUCLEOTIDE SEQUENCE [LARGE SCALE GENOMIC DNA]</scope>
    <source>
        <strain evidence="11 12">AHT28</strain>
    </source>
</reference>
<dbReference type="Proteomes" id="UP000094296">
    <property type="component" value="Unassembled WGS sequence"/>
</dbReference>
<dbReference type="GO" id="GO:0005886">
    <property type="term" value="C:plasma membrane"/>
    <property type="evidence" value="ECO:0007669"/>
    <property type="project" value="UniProtKB-SubCell"/>
</dbReference>
<comment type="subcellular location">
    <subcellularLocation>
        <location evidence="1">Cell membrane</location>
        <topology evidence="1">Multi-pass membrane protein</topology>
    </subcellularLocation>
</comment>
<dbReference type="InterPro" id="IPR027417">
    <property type="entry name" value="P-loop_NTPase"/>
</dbReference>
<dbReference type="InterPro" id="IPR014216">
    <property type="entry name" value="ABC_transptr_CydD"/>
</dbReference>
<dbReference type="SUPFAM" id="SSF90123">
    <property type="entry name" value="ABC transporter transmembrane region"/>
    <property type="match status" value="1"/>
</dbReference>
<feature type="transmembrane region" description="Helical" evidence="9">
    <location>
        <begin position="238"/>
        <end position="259"/>
    </location>
</feature>
<dbReference type="InterPro" id="IPR003593">
    <property type="entry name" value="AAA+_ATPase"/>
</dbReference>
<evidence type="ECO:0000259" key="10">
    <source>
        <dbReference type="SMART" id="SM00382"/>
    </source>
</evidence>
<dbReference type="PANTHER" id="PTHR24221">
    <property type="entry name" value="ATP-BINDING CASSETTE SUB-FAMILY B"/>
    <property type="match status" value="1"/>
</dbReference>
<evidence type="ECO:0000256" key="3">
    <source>
        <dbReference type="ARBA" id="ARBA00022475"/>
    </source>
</evidence>
<keyword evidence="6" id="KW-0067">ATP-binding</keyword>
<evidence type="ECO:0000313" key="11">
    <source>
        <dbReference type="EMBL" id="OEF97620.1"/>
    </source>
</evidence>
<dbReference type="EMBL" id="MIJE01000008">
    <property type="protein sequence ID" value="OEF97620.1"/>
    <property type="molecule type" value="Genomic_DNA"/>
</dbReference>
<evidence type="ECO:0000256" key="8">
    <source>
        <dbReference type="ARBA" id="ARBA00023136"/>
    </source>
</evidence>
<evidence type="ECO:0000256" key="5">
    <source>
        <dbReference type="ARBA" id="ARBA00022741"/>
    </source>
</evidence>
<protein>
    <submittedName>
        <fullName evidence="11">Thiol reductant ABC exporter subunit CydD</fullName>
    </submittedName>
</protein>
<dbReference type="PANTHER" id="PTHR24221:SF590">
    <property type="entry name" value="COMPONENT LINKED WITH THE ASSEMBLY OF CYTOCHROME' TRANSPORT TRANSMEMBRANE ATP-BINDING PROTEIN ABC TRANSPORTER CYDD-RELATED"/>
    <property type="match status" value="1"/>
</dbReference>
<dbReference type="NCBIfam" id="TIGR02857">
    <property type="entry name" value="CydD"/>
    <property type="match status" value="1"/>
</dbReference>
<dbReference type="Pfam" id="PF00664">
    <property type="entry name" value="ABC_membrane"/>
    <property type="match status" value="1"/>
</dbReference>
<dbReference type="InterPro" id="IPR036640">
    <property type="entry name" value="ABC1_TM_sf"/>
</dbReference>
<dbReference type="GO" id="GO:0016887">
    <property type="term" value="F:ATP hydrolysis activity"/>
    <property type="evidence" value="ECO:0007669"/>
    <property type="project" value="InterPro"/>
</dbReference>
<keyword evidence="2" id="KW-0813">Transport</keyword>
<feature type="domain" description="AAA+ ATPase" evidence="10">
    <location>
        <begin position="368"/>
        <end position="554"/>
    </location>
</feature>
<name>A0A1E5G3P0_9FIRM</name>
<evidence type="ECO:0000256" key="1">
    <source>
        <dbReference type="ARBA" id="ARBA00004651"/>
    </source>
</evidence>
<gene>
    <name evidence="11" type="ORF">BHF68_14590</name>
</gene>
<dbReference type="SUPFAM" id="SSF52540">
    <property type="entry name" value="P-loop containing nucleoside triphosphate hydrolases"/>
    <property type="match status" value="1"/>
</dbReference>
<evidence type="ECO:0000256" key="2">
    <source>
        <dbReference type="ARBA" id="ARBA00022448"/>
    </source>
</evidence>
<dbReference type="AlphaFoldDB" id="A0A1E5G3P0"/>
<feature type="transmembrane region" description="Helical" evidence="9">
    <location>
        <begin position="54"/>
        <end position="72"/>
    </location>
</feature>
<evidence type="ECO:0000313" key="12">
    <source>
        <dbReference type="Proteomes" id="UP000094296"/>
    </source>
</evidence>
<dbReference type="GO" id="GO:0042883">
    <property type="term" value="P:cysteine transport"/>
    <property type="evidence" value="ECO:0007669"/>
    <property type="project" value="InterPro"/>
</dbReference>
<keyword evidence="8 9" id="KW-0472">Membrane</keyword>
<dbReference type="Gene3D" id="3.40.50.300">
    <property type="entry name" value="P-loop containing nucleotide triphosphate hydrolases"/>
    <property type="match status" value="1"/>
</dbReference>
<dbReference type="STRING" id="766136.BHF68_14590"/>
<dbReference type="SMART" id="SM00382">
    <property type="entry name" value="AAA"/>
    <property type="match status" value="1"/>
</dbReference>
<dbReference type="Pfam" id="PF00005">
    <property type="entry name" value="ABC_tran"/>
    <property type="match status" value="1"/>
</dbReference>
<dbReference type="InterPro" id="IPR011527">
    <property type="entry name" value="ABC1_TM_dom"/>
</dbReference>
<evidence type="ECO:0000256" key="9">
    <source>
        <dbReference type="SAM" id="Phobius"/>
    </source>
</evidence>
<dbReference type="CDD" id="cd18584">
    <property type="entry name" value="ABC_6TM_AarD_CydD"/>
    <property type="match status" value="1"/>
</dbReference>
<dbReference type="GO" id="GO:0140359">
    <property type="term" value="F:ABC-type transporter activity"/>
    <property type="evidence" value="ECO:0007669"/>
    <property type="project" value="InterPro"/>
</dbReference>
<dbReference type="GO" id="GO:0005524">
    <property type="term" value="F:ATP binding"/>
    <property type="evidence" value="ECO:0007669"/>
    <property type="project" value="UniProtKB-KW"/>
</dbReference>
<proteinExistence type="predicted"/>
<dbReference type="FunFam" id="3.40.50.300:FF:000221">
    <property type="entry name" value="Multidrug ABC transporter ATP-binding protein"/>
    <property type="match status" value="1"/>
</dbReference>
<organism evidence="11 12">
    <name type="scientific">Desulfuribacillus alkaliarsenatis</name>
    <dbReference type="NCBI Taxonomy" id="766136"/>
    <lineage>
        <taxon>Bacteria</taxon>
        <taxon>Bacillati</taxon>
        <taxon>Bacillota</taxon>
        <taxon>Desulfuribacillia</taxon>
        <taxon>Desulfuribacillales</taxon>
        <taxon>Desulfuribacillaceae</taxon>
        <taxon>Desulfuribacillus</taxon>
    </lineage>
</organism>
<comment type="caution">
    <text evidence="11">The sequence shown here is derived from an EMBL/GenBank/DDBJ whole genome shotgun (WGS) entry which is preliminary data.</text>
</comment>
<feature type="transmembrane region" description="Helical" evidence="9">
    <location>
        <begin position="15"/>
        <end position="42"/>
    </location>
</feature>
<evidence type="ECO:0000256" key="7">
    <source>
        <dbReference type="ARBA" id="ARBA00022989"/>
    </source>
</evidence>
<accession>A0A1E5G3P0</accession>
<dbReference type="PROSITE" id="PS00211">
    <property type="entry name" value="ABC_TRANSPORTER_1"/>
    <property type="match status" value="1"/>
</dbReference>
<dbReference type="RefSeq" id="WP_069642675.1">
    <property type="nucleotide sequence ID" value="NZ_MIJE01000008.1"/>
</dbReference>
<keyword evidence="12" id="KW-1185">Reference proteome</keyword>
<keyword evidence="4 9" id="KW-0812">Transmembrane</keyword>
<dbReference type="InterPro" id="IPR039421">
    <property type="entry name" value="Type_1_exporter"/>
</dbReference>
<dbReference type="OrthoDB" id="9806127at2"/>
<feature type="transmembrane region" description="Helical" evidence="9">
    <location>
        <begin position="137"/>
        <end position="154"/>
    </location>
</feature>
<sequence length="583" mass="64458">MLDKRLNQEVQNHKWIFAFLVCFAVIGGVLAIGQGYMIATIVDAVFLQGQGLQSTWGMLWLLLAVFIGRGTISYGNSRLSSRLATIVKGSIRERLLVKLSKTEPGQLFRHKTGQIISVMTDAIDHLDGYYSRYLPQLLQAAIIPPMILIVVFSFNIYSGLIMLVTAPLIPVFMVIIGNMADKKARQQMDSLVRFSGHFLDVLQGLATLKIFGRSKQQRQKIVEMSNNFRDTTMDVLKIAFLSALMLEILATISTAMIAVEVGLRLVYGHLTFHTAFFILLLAPELYLPLKNLGSSFHTGRNSIAAAEKVWDVLDESDVKPVWGESDFAVADEQWQRNKRPGAIAIENVSFSYMEHIPVLKNINLNINAGERIAIIGRSGSGKTTLLKVLLGLIPPSEGRILINDIPLSSFKEDVWRANVAYVSQEPYLFSGTVAENIAIGREDASTQDIMMAGQLAGVDRFVKELSRGYDTPVGEGGRGLSGGEKQRVALARAFLKQAPIVILDEPTAGLDVETEHFLQQAMETLCQQATVITVAHRLQTVMKADRIILLTDGEIAAIGNHEQLLGSSELYRQIVSVYRGDRL</sequence>
<evidence type="ECO:0000256" key="4">
    <source>
        <dbReference type="ARBA" id="ARBA00022692"/>
    </source>
</evidence>
<dbReference type="InterPro" id="IPR003439">
    <property type="entry name" value="ABC_transporter-like_ATP-bd"/>
</dbReference>
<keyword evidence="3" id="KW-1003">Cell membrane</keyword>
<feature type="transmembrane region" description="Helical" evidence="9">
    <location>
        <begin position="160"/>
        <end position="180"/>
    </location>
</feature>
<dbReference type="InterPro" id="IPR017871">
    <property type="entry name" value="ABC_transporter-like_CS"/>
</dbReference>
<evidence type="ECO:0000256" key="6">
    <source>
        <dbReference type="ARBA" id="ARBA00022840"/>
    </source>
</evidence>
<dbReference type="Gene3D" id="1.20.1560.10">
    <property type="entry name" value="ABC transporter type 1, transmembrane domain"/>
    <property type="match status" value="1"/>
</dbReference>
<keyword evidence="7 9" id="KW-1133">Transmembrane helix</keyword>
<keyword evidence="5" id="KW-0547">Nucleotide-binding</keyword>